<dbReference type="SMART" id="SM00054">
    <property type="entry name" value="EFh"/>
    <property type="match status" value="2"/>
</dbReference>
<feature type="compositionally biased region" description="Basic and acidic residues" evidence="7">
    <location>
        <begin position="767"/>
        <end position="780"/>
    </location>
</feature>
<dbReference type="InterPro" id="IPR028846">
    <property type="entry name" value="Recoverin"/>
</dbReference>
<dbReference type="CDD" id="cd02340">
    <property type="entry name" value="ZZ_NBR1_like"/>
    <property type="match status" value="1"/>
</dbReference>
<dbReference type="PANTHER" id="PTHR23055">
    <property type="entry name" value="CALCIUM BINDING PROTEINS"/>
    <property type="match status" value="1"/>
</dbReference>
<dbReference type="InterPro" id="IPR018247">
    <property type="entry name" value="EF_Hand_1_Ca_BS"/>
</dbReference>
<evidence type="ECO:0000256" key="4">
    <source>
        <dbReference type="ARBA" id="ARBA00022833"/>
    </source>
</evidence>
<feature type="compositionally biased region" description="Basic residues" evidence="7">
    <location>
        <begin position="56"/>
        <end position="65"/>
    </location>
</feature>
<evidence type="ECO:0008006" key="12">
    <source>
        <dbReference type="Google" id="ProtNLM"/>
    </source>
</evidence>
<evidence type="ECO:0000256" key="7">
    <source>
        <dbReference type="SAM" id="MobiDB-lite"/>
    </source>
</evidence>
<gene>
    <name evidence="10" type="ORF">PG997_010380</name>
</gene>
<dbReference type="GeneID" id="92047755"/>
<keyword evidence="1" id="KW-0479">Metal-binding</keyword>
<evidence type="ECO:0000313" key="11">
    <source>
        <dbReference type="Proteomes" id="UP001433268"/>
    </source>
</evidence>
<comment type="caution">
    <text evidence="10">The sequence shown here is derived from an EMBL/GenBank/DDBJ whole genome shotgun (WGS) entry which is preliminary data.</text>
</comment>
<dbReference type="PROSITE" id="PS50222">
    <property type="entry name" value="EF_HAND_2"/>
    <property type="match status" value="1"/>
</dbReference>
<evidence type="ECO:0000259" key="8">
    <source>
        <dbReference type="PROSITE" id="PS50135"/>
    </source>
</evidence>
<evidence type="ECO:0000256" key="5">
    <source>
        <dbReference type="ARBA" id="ARBA00022837"/>
    </source>
</evidence>
<protein>
    <recommendedName>
        <fullName evidence="12">EF hand domain-containing protein</fullName>
    </recommendedName>
</protein>
<dbReference type="PROSITE" id="PS00018">
    <property type="entry name" value="EF_HAND_1"/>
    <property type="match status" value="1"/>
</dbReference>
<keyword evidence="2" id="KW-0677">Repeat</keyword>
<dbReference type="PANTHER" id="PTHR23055:SF187">
    <property type="entry name" value="EF HAND DOMAIN PROTEIN (AFU_ORTHOLOGUE AFUA_6G07310)"/>
    <property type="match status" value="1"/>
</dbReference>
<keyword evidence="3 6" id="KW-0863">Zinc-finger</keyword>
<dbReference type="SUPFAM" id="SSF57850">
    <property type="entry name" value="RING/U-box"/>
    <property type="match status" value="1"/>
</dbReference>
<feature type="domain" description="ZZ-type" evidence="8">
    <location>
        <begin position="137"/>
        <end position="189"/>
    </location>
</feature>
<dbReference type="SUPFAM" id="SSF47473">
    <property type="entry name" value="EF-hand"/>
    <property type="match status" value="1"/>
</dbReference>
<evidence type="ECO:0000256" key="6">
    <source>
        <dbReference type="PROSITE-ProRule" id="PRU00228"/>
    </source>
</evidence>
<dbReference type="PROSITE" id="PS01357">
    <property type="entry name" value="ZF_ZZ_1"/>
    <property type="match status" value="1"/>
</dbReference>
<evidence type="ECO:0000256" key="3">
    <source>
        <dbReference type="ARBA" id="ARBA00022771"/>
    </source>
</evidence>
<feature type="region of interest" description="Disordered" evidence="7">
    <location>
        <begin position="619"/>
        <end position="670"/>
    </location>
</feature>
<dbReference type="SMART" id="SM00291">
    <property type="entry name" value="ZnF_ZZ"/>
    <property type="match status" value="1"/>
</dbReference>
<dbReference type="PROSITE" id="PS50135">
    <property type="entry name" value="ZF_ZZ_2"/>
    <property type="match status" value="1"/>
</dbReference>
<sequence length="957" mass="108278">MSSTSTAAASTLTRPRIAITFVSAVAAVSISYYCISQYFQASDTGADGPTGLHRSNAVRRSRRRSLRPDDSSESDAQAQGDENADTNNATLPLLGPLNDDDWYNDPSQAPRQRTGENIVTLLFRVSEDNARRNAYVHRGCQCNGCGMVPIRGIRYRCANCTDFDLCEVCESQGLHIKTHVFYKVRVPAPPFGPRQIQPAWYPGDPDNALRNLPRHLLAKWANETGFERVELDAFWEQWTFIANTEWRDDPTGLCLAMDRKTFERCLVPSGGYQHTTPNLIHDRMFAFYDTNKDDLIGFEEFLHGVSYRKRKDKLKRTFEGYDIDGDGFVSRKDFLRMFRAYYVLYKQMHRDILEGLDDHMMAATEVQQLVNSRAPLSSLFGREGRVPPADHSRPMEGKVFRSNGDVDIHDGKVGVINQDKPDTSTREDILSGLFARNTNQSFFTESFSSSSRHPRSSNADSRYWSGLTSPPQNIVDLESLVNGDYSQLNDIIASISRDEPSQRRVEDDDSASSDDQDRSSPDGDADRAEPEIRFGDSRGSIRYINGTNRRAATITRVPHPTGLASSQRLGNERRRRVQARRQLLERWKRRQFYLDVEEGALPPQGWDENDDVLESLNGVAESSKSAQPAPSPRSRSSSKVRFAEDTDDFDIRSNPSTSSRSVPERWGGMEIPDAERDAGKEILYQVTQQAFNELLDDIFKKAEDLAIRCAETRAERNKYRHLFEHLEVDTNTTPPDDETVSGSGAHPVQQQSLEELLEVSGYTVEPAPDHTEPSHPKPEEENAPNDADDAHTTTEHHSDPTPALPTTVLYRDPTMPQFRPNDEAELLLSQGLSYVETSTPSPSSVEPAHISRKKATDASTSDDKNTNGQGWSEEEENENENENNNTEEDKHQQAHIMHATLETWKRLDVAEEEAKTRGGWGKLSFREFEDIYREHEFQDSTRNRLDYLGSWIDFCIP</sequence>
<keyword evidence="5" id="KW-0106">Calcium</keyword>
<feature type="region of interest" description="Disordered" evidence="7">
    <location>
        <begin position="726"/>
        <end position="747"/>
    </location>
</feature>
<feature type="compositionally biased region" description="Basic and acidic residues" evidence="7">
    <location>
        <begin position="496"/>
        <end position="506"/>
    </location>
</feature>
<name>A0ABR1VWY9_9PEZI</name>
<feature type="compositionally biased region" description="Basic and acidic residues" evidence="7">
    <location>
        <begin position="515"/>
        <end position="536"/>
    </location>
</feature>
<feature type="compositionally biased region" description="Acidic residues" evidence="7">
    <location>
        <begin position="872"/>
        <end position="881"/>
    </location>
</feature>
<feature type="region of interest" description="Disordered" evidence="7">
    <location>
        <begin position="835"/>
        <end position="894"/>
    </location>
</feature>
<dbReference type="Gene3D" id="3.30.60.90">
    <property type="match status" value="1"/>
</dbReference>
<dbReference type="InterPro" id="IPR000433">
    <property type="entry name" value="Znf_ZZ"/>
</dbReference>
<dbReference type="RefSeq" id="XP_066666657.1">
    <property type="nucleotide sequence ID" value="XM_066814695.1"/>
</dbReference>
<evidence type="ECO:0000313" key="10">
    <source>
        <dbReference type="EMBL" id="KAK8075717.1"/>
    </source>
</evidence>
<feature type="compositionally biased region" description="Low complexity" evidence="7">
    <location>
        <begin position="622"/>
        <end position="639"/>
    </location>
</feature>
<feature type="region of interest" description="Disordered" evidence="7">
    <location>
        <begin position="45"/>
        <end position="91"/>
    </location>
</feature>
<organism evidence="10 11">
    <name type="scientific">Apiospora hydei</name>
    <dbReference type="NCBI Taxonomy" id="1337664"/>
    <lineage>
        <taxon>Eukaryota</taxon>
        <taxon>Fungi</taxon>
        <taxon>Dikarya</taxon>
        <taxon>Ascomycota</taxon>
        <taxon>Pezizomycotina</taxon>
        <taxon>Sordariomycetes</taxon>
        <taxon>Xylariomycetidae</taxon>
        <taxon>Amphisphaeriales</taxon>
        <taxon>Apiosporaceae</taxon>
        <taxon>Apiospora</taxon>
    </lineage>
</organism>
<reference evidence="10 11" key="1">
    <citation type="submission" date="2023-01" db="EMBL/GenBank/DDBJ databases">
        <title>Analysis of 21 Apiospora genomes using comparative genomics revels a genus with tremendous synthesis potential of carbohydrate active enzymes and secondary metabolites.</title>
        <authorList>
            <person name="Sorensen T."/>
        </authorList>
    </citation>
    <scope>NUCLEOTIDE SEQUENCE [LARGE SCALE GENOMIC DNA]</scope>
    <source>
        <strain evidence="10 11">CBS 114990</strain>
    </source>
</reference>
<accession>A0ABR1VWY9</accession>
<dbReference type="Proteomes" id="UP001433268">
    <property type="component" value="Unassembled WGS sequence"/>
</dbReference>
<dbReference type="InterPro" id="IPR011992">
    <property type="entry name" value="EF-hand-dom_pair"/>
</dbReference>
<keyword evidence="11" id="KW-1185">Reference proteome</keyword>
<proteinExistence type="predicted"/>
<dbReference type="InterPro" id="IPR043145">
    <property type="entry name" value="Znf_ZZ_sf"/>
</dbReference>
<feature type="compositionally biased region" description="Low complexity" evidence="7">
    <location>
        <begin position="445"/>
        <end position="461"/>
    </location>
</feature>
<feature type="compositionally biased region" description="Low complexity" evidence="7">
    <location>
        <begin position="835"/>
        <end position="847"/>
    </location>
</feature>
<dbReference type="Gene3D" id="1.10.238.10">
    <property type="entry name" value="EF-hand"/>
    <property type="match status" value="1"/>
</dbReference>
<feature type="region of interest" description="Disordered" evidence="7">
    <location>
        <begin position="494"/>
        <end position="539"/>
    </location>
</feature>
<feature type="region of interest" description="Disordered" evidence="7">
    <location>
        <begin position="445"/>
        <end position="464"/>
    </location>
</feature>
<evidence type="ECO:0000259" key="9">
    <source>
        <dbReference type="PROSITE" id="PS50222"/>
    </source>
</evidence>
<dbReference type="Pfam" id="PF00569">
    <property type="entry name" value="ZZ"/>
    <property type="match status" value="1"/>
</dbReference>
<keyword evidence="4" id="KW-0862">Zinc</keyword>
<dbReference type="CDD" id="cd00051">
    <property type="entry name" value="EFh"/>
    <property type="match status" value="1"/>
</dbReference>
<evidence type="ECO:0000256" key="2">
    <source>
        <dbReference type="ARBA" id="ARBA00022737"/>
    </source>
</evidence>
<feature type="domain" description="EF-hand" evidence="9">
    <location>
        <begin position="309"/>
        <end position="344"/>
    </location>
</feature>
<dbReference type="EMBL" id="JAQQWN010000007">
    <property type="protein sequence ID" value="KAK8075717.1"/>
    <property type="molecule type" value="Genomic_DNA"/>
</dbReference>
<evidence type="ECO:0000256" key="1">
    <source>
        <dbReference type="ARBA" id="ARBA00022723"/>
    </source>
</evidence>
<dbReference type="InterPro" id="IPR002048">
    <property type="entry name" value="EF_hand_dom"/>
</dbReference>
<feature type="compositionally biased region" description="Basic and acidic residues" evidence="7">
    <location>
        <begin position="788"/>
        <end position="799"/>
    </location>
</feature>
<feature type="region of interest" description="Disordered" evidence="7">
    <location>
        <begin position="764"/>
        <end position="819"/>
    </location>
</feature>